<dbReference type="KEGG" id="ath:AT1G75860"/>
<dbReference type="AlphaFoldDB" id="A0A1P8AVE0"/>
<dbReference type="PANTHER" id="PTHR34660">
    <property type="entry name" value="MYB-LIKE PROTEIN X"/>
    <property type="match status" value="1"/>
</dbReference>
<dbReference type="Araport" id="AT1G75860"/>
<reference evidence="3 4" key="1">
    <citation type="journal article" date="2000" name="Nature">
        <title>Sequence and analysis of chromosome 1 of the plant Arabidopsis thaliana.</title>
        <authorList>
            <person name="Theologis A."/>
            <person name="Ecker J.R."/>
            <person name="Palm C.J."/>
            <person name="Federspiel N.A."/>
            <person name="Kaul S."/>
            <person name="White O."/>
            <person name="Alonso J."/>
            <person name="Altafi H."/>
            <person name="Araujo R."/>
            <person name="Bowman C.L."/>
            <person name="Brooks S.Y."/>
            <person name="Buehler E."/>
            <person name="Chan A."/>
            <person name="Chao Q."/>
            <person name="Chen H."/>
            <person name="Cheuk R.F."/>
            <person name="Chin C.W."/>
            <person name="Chung M.K."/>
            <person name="Conn L."/>
            <person name="Conway A.B."/>
            <person name="Conway A.R."/>
            <person name="Creasy T.H."/>
            <person name="Dewar K."/>
            <person name="Dunn P."/>
            <person name="Etgu P."/>
            <person name="Feldblyum T.V."/>
            <person name="Feng J."/>
            <person name="Fong B."/>
            <person name="Fujii C.Y."/>
            <person name="Gill J.E."/>
            <person name="Goldsmith A.D."/>
            <person name="Haas B."/>
            <person name="Hansen N.F."/>
            <person name="Hughes B."/>
            <person name="Huizar L."/>
            <person name="Hunter J.L."/>
            <person name="Jenkins J."/>
            <person name="Johnson-Hopson C."/>
            <person name="Khan S."/>
            <person name="Khaykin E."/>
            <person name="Kim C.J."/>
            <person name="Koo H.L."/>
            <person name="Kremenetskaia I."/>
            <person name="Kurtz D.B."/>
            <person name="Kwan A."/>
            <person name="Lam B."/>
            <person name="Langin-Hooper S."/>
            <person name="Lee A."/>
            <person name="Lee J.M."/>
            <person name="Lenz C.A."/>
            <person name="Li J.H."/>
            <person name="Li Y."/>
            <person name="Lin X."/>
            <person name="Liu S.X."/>
            <person name="Liu Z.A."/>
            <person name="Luros J.S."/>
            <person name="Maiti R."/>
            <person name="Marziali A."/>
            <person name="Militscher J."/>
            <person name="Miranda M."/>
            <person name="Nguyen M."/>
            <person name="Nierman W.C."/>
            <person name="Osborne B.I."/>
            <person name="Pai G."/>
            <person name="Peterson J."/>
            <person name="Pham P.K."/>
            <person name="Rizzo M."/>
            <person name="Rooney T."/>
            <person name="Rowley D."/>
            <person name="Sakano H."/>
            <person name="Salzberg S.L."/>
            <person name="Schwartz J.R."/>
            <person name="Shinn P."/>
            <person name="Southwick A.M."/>
            <person name="Sun H."/>
            <person name="Tallon L.J."/>
            <person name="Tambunga G."/>
            <person name="Toriumi M.J."/>
            <person name="Town C.D."/>
            <person name="Utterback T."/>
            <person name="Van Aken S."/>
            <person name="Vaysberg M."/>
            <person name="Vysotskaia V.S."/>
            <person name="Walker M."/>
            <person name="Wu D."/>
            <person name="Yu G."/>
            <person name="Fraser C.M."/>
            <person name="Venter J.C."/>
            <person name="Davis R.W."/>
        </authorList>
    </citation>
    <scope>NUCLEOTIDE SEQUENCE [LARGE SCALE GENOMIC DNA]</scope>
    <source>
        <strain evidence="4">cv. Columbia</strain>
    </source>
</reference>
<evidence type="ECO:0000256" key="1">
    <source>
        <dbReference type="SAM" id="MobiDB-lite"/>
    </source>
</evidence>
<dbReference type="InParanoid" id="A0A1P8AVE0"/>
<feature type="compositionally biased region" description="Basic and acidic residues" evidence="1">
    <location>
        <begin position="162"/>
        <end position="175"/>
    </location>
</feature>
<keyword evidence="4" id="KW-1185">Reference proteome</keyword>
<evidence type="ECO:0000313" key="3">
    <source>
        <dbReference type="EMBL" id="ANM60618.1"/>
    </source>
</evidence>
<sequence>MDLTLHFFFYSPHALSYLLPLTVCSRSRFFRVYLRIWVSEIELTGLSRLFLFRLLESEANLGLIGLLESRPKSFDWIRENMSRVLTCPPLVFARNHVGVQNLVESTKLKRITLDSKKAHRIEKKEKKEKRKEKKETKREKSHKHSIKATDNHHKLIFLPSKKVSDESDSLEKSGLTDELEEPQKHLGYLSDGSQNSKKRIRDDSPPAVESLIKAAPVAGKPLRIRMVFKKPKEEVPTLPREAVVCSTTVAKSLSHQDVITSSISSSKTSELEKNLPSTSIAAIDETKKRKKHRSSKEDQYNALFDGWTPPSMCIADASSNDNGDYWLFGNKTQEVLKPKAAVKVDDDTMMRPGDSSWPRAQFLSEVGIYSLPYTVPF</sequence>
<feature type="compositionally biased region" description="Basic residues" evidence="1">
    <location>
        <begin position="119"/>
        <end position="132"/>
    </location>
</feature>
<keyword evidence="3" id="KW-0436">Ligase</keyword>
<dbReference type="Proteomes" id="UP000006548">
    <property type="component" value="Chromosome 1"/>
</dbReference>
<name>A0A1P8AVE0_ARATH</name>
<proteinExistence type="predicted"/>
<organism evidence="3 4">
    <name type="scientific">Arabidopsis thaliana</name>
    <name type="common">Mouse-ear cress</name>
    <dbReference type="NCBI Taxonomy" id="3702"/>
    <lineage>
        <taxon>Eukaryota</taxon>
        <taxon>Viridiplantae</taxon>
        <taxon>Streptophyta</taxon>
        <taxon>Embryophyta</taxon>
        <taxon>Tracheophyta</taxon>
        <taxon>Spermatophyta</taxon>
        <taxon>Magnoliopsida</taxon>
        <taxon>eudicotyledons</taxon>
        <taxon>Gunneridae</taxon>
        <taxon>Pentapetalae</taxon>
        <taxon>rosids</taxon>
        <taxon>malvids</taxon>
        <taxon>Brassicales</taxon>
        <taxon>Brassicaceae</taxon>
        <taxon>Camelineae</taxon>
        <taxon>Arabidopsis</taxon>
    </lineage>
</organism>
<reference evidence="4" key="2">
    <citation type="journal article" date="2017" name="Plant J.">
        <title>Araport11: a complete reannotation of the Arabidopsis thaliana reference genome.</title>
        <authorList>
            <person name="Cheng C.Y."/>
            <person name="Krishnakumar V."/>
            <person name="Chan A.P."/>
            <person name="Thibaud-Nissen F."/>
            <person name="Schobel S."/>
            <person name="Town C.D."/>
        </authorList>
    </citation>
    <scope>GENOME REANNOTATION</scope>
    <source>
        <strain evidence="4">cv. Columbia</strain>
    </source>
</reference>
<dbReference type="EMBL" id="CP002684">
    <property type="protein sequence ID" value="ANM60618.1"/>
    <property type="molecule type" value="Genomic_DNA"/>
</dbReference>
<dbReference type="FunCoup" id="A0A1P8AVE0">
    <property type="interactions" value="9"/>
</dbReference>
<dbReference type="TAIR" id="AT1G75860"/>
<dbReference type="ExpressionAtlas" id="A0A1P8AVE0">
    <property type="expression patterns" value="baseline and differential"/>
</dbReference>
<feature type="region of interest" description="Disordered" evidence="1">
    <location>
        <begin position="119"/>
        <end position="205"/>
    </location>
</feature>
<evidence type="ECO:0000313" key="2">
    <source>
        <dbReference type="Araport" id="AT1G75860"/>
    </source>
</evidence>
<evidence type="ECO:0000313" key="4">
    <source>
        <dbReference type="Proteomes" id="UP000006548"/>
    </source>
</evidence>
<dbReference type="STRING" id="3702.A0A1P8AVE0"/>
<dbReference type="GO" id="GO:0016874">
    <property type="term" value="F:ligase activity"/>
    <property type="evidence" value="ECO:0007669"/>
    <property type="project" value="UniProtKB-KW"/>
</dbReference>
<accession>A0A1P8AVE0</accession>
<gene>
    <name evidence="2 3" type="ordered locus">At1g75860</name>
    <name evidence="3" type="ORF">T4O12.10</name>
    <name evidence="3" type="ORF">T4O12_10</name>
</gene>
<dbReference type="PANTHER" id="PTHR34660:SF22">
    <property type="entry name" value="DNA LIGASE"/>
    <property type="match status" value="1"/>
</dbReference>
<protein>
    <submittedName>
        <fullName evidence="3">DNA ligase</fullName>
    </submittedName>
</protein>
<dbReference type="GeneID" id="843919"/>